<dbReference type="EMBL" id="RCSW01000001">
    <property type="protein sequence ID" value="KAF7954841.1"/>
    <property type="molecule type" value="Genomic_DNA"/>
</dbReference>
<feature type="region of interest" description="Disordered" evidence="2">
    <location>
        <begin position="35"/>
        <end position="55"/>
    </location>
</feature>
<comment type="caution">
    <text evidence="4">The sequence shown here is derived from an EMBL/GenBank/DDBJ whole genome shotgun (WGS) entry which is preliminary data.</text>
</comment>
<dbReference type="PANTHER" id="PTHR10039:SF14">
    <property type="entry name" value="NACHT DOMAIN-CONTAINING PROTEIN"/>
    <property type="match status" value="1"/>
</dbReference>
<evidence type="ECO:0000259" key="3">
    <source>
        <dbReference type="Pfam" id="PF24883"/>
    </source>
</evidence>
<protein>
    <recommendedName>
        <fullName evidence="3">Nephrocystin 3-like N-terminal domain-containing protein</fullName>
    </recommendedName>
</protein>
<feature type="region of interest" description="Disordered" evidence="2">
    <location>
        <begin position="1025"/>
        <end position="1077"/>
    </location>
</feature>
<accession>A0A9P5IUQ5</accession>
<feature type="region of interest" description="Disordered" evidence="2">
    <location>
        <begin position="1098"/>
        <end position="1133"/>
    </location>
</feature>
<feature type="region of interest" description="Disordered" evidence="2">
    <location>
        <begin position="933"/>
        <end position="966"/>
    </location>
</feature>
<feature type="compositionally biased region" description="Polar residues" evidence="2">
    <location>
        <begin position="1110"/>
        <end position="1125"/>
    </location>
</feature>
<keyword evidence="5" id="KW-1185">Reference proteome</keyword>
<evidence type="ECO:0000256" key="2">
    <source>
        <dbReference type="SAM" id="MobiDB-lite"/>
    </source>
</evidence>
<name>A0A9P5IUQ5_9HELO</name>
<feature type="compositionally biased region" description="Polar residues" evidence="2">
    <location>
        <begin position="37"/>
        <end position="47"/>
    </location>
</feature>
<dbReference type="PANTHER" id="PTHR10039">
    <property type="entry name" value="AMELOGENIN"/>
    <property type="match status" value="1"/>
</dbReference>
<feature type="compositionally biased region" description="Low complexity" evidence="2">
    <location>
        <begin position="941"/>
        <end position="965"/>
    </location>
</feature>
<dbReference type="InterPro" id="IPR056884">
    <property type="entry name" value="NPHP3-like_N"/>
</dbReference>
<feature type="compositionally biased region" description="Basic and acidic residues" evidence="2">
    <location>
        <begin position="1026"/>
        <end position="1040"/>
    </location>
</feature>
<reference evidence="4 5" key="1">
    <citation type="journal article" date="2020" name="Genome Biol. Evol.">
        <title>Comparative genomics of Sclerotiniaceae.</title>
        <authorList>
            <person name="Valero Jimenez C.A."/>
            <person name="Steentjes M."/>
            <person name="Scholten O.E."/>
            <person name="Van Kan J.A.L."/>
        </authorList>
    </citation>
    <scope>NUCLEOTIDE SEQUENCE [LARGE SCALE GENOMIC DNA]</scope>
    <source>
        <strain evidence="4 5">MUCL 94</strain>
    </source>
</reference>
<sequence length="1160" mass="132440">MPLQKTVSFKLQVKNDASPFTRALEEYIKRRRKKSKTSQLITDLQSSPKPPSKQDVNNALKQLEKETTDSAVTRNIRKVLRPVITVLADYSGVVDTMSFGFEWTKNVIDANGQSIVFIQYSKLDAIVKDIEKNAYRVSQLVPVVQERVQKGEREDAAEERRLAGIARDQQSAFIEQQLEEMKLRAIARKSGRQKDVRNWLQAHSTLNESNFRRQEQYLRKRSPDTCSWLFSHDEAVPGAGKSVLTAFAQSTFQINSSLCSLHQYNSFDETFSSLQVYCAIAEQLANRLWTHLEDMPEDIHAFTQRTSTVFMIGDVKAFIRMCLSRLPPSYLFLDGVDEECDSGPRWEALWDALTFFIELTRDKSYQFKLWCSIQDRIDLRKLLKDYAAIEVTKDINSADIELYLSKSILKLDSLDLDEGYQNLILRDLRKKADGCFLWASLMLDSVSSAVTLSAVQCQVQEGLPKDYENYYQNKIDKIEASQKSFVSKILACIVYARRPLRLDELCESIAILDASDCDNVDKSQRLFRSMALKLCEPLVQIEDLDTAHGKISTCTLTHGSVRQFLVKHPQCLSKSETLACEITEEVMANVCLKYLWQSRYQRLLIQSKDTFEDYTGEDVMEHYLLSYAAKYWDKHLDGVTYTLEICSRVQSFITSPQFFTCLQVQSLFIGGQFQFWLESNRTWTGPHLKRVFPAWLSSNCDKKLEIKYSDFVGEWNHVLDRVTNLGGRYPGEVDRVFWTSMGPKNFLQHGQSRYKNFTFQTTNEEPDLETPSRYYDGIDLTGQNIVVLKIENLGGGSEDLEFTCQQWTLGTRRPKLRLSQKLNASRMNWCLYDHPVSKMALACPIPVSLTPDLQFLRIGSQLFAKQNDEYTAIKIFEEEVYFEDIANSGPYIAIASRQILTQEDLIDVTSTDDLTLDYGECIAQKIIQQLAKGQEQDVDKSSTSTTTTTEKSRSSRSSSSSSNSSVLSLVIEDNVDTDRQKYERITIEEFDDLVDASDISSDCDSNELDDDDQWNHWANEQVDIEDINKSFDDSDYQRSDDGDDSGSNIPDVPGYDDLSDEFNESESEDQMGGIGKDSDIEMILSGAPVYVLKSARLETDSEDTDESVASHYSQSLYSGSESGDSQGDKDIVDNEDAHKLEALYLGKKTWEKMRLAFQFR</sequence>
<evidence type="ECO:0000256" key="1">
    <source>
        <dbReference type="ARBA" id="ARBA00022737"/>
    </source>
</evidence>
<feature type="compositionally biased region" description="Acidic residues" evidence="2">
    <location>
        <begin position="1057"/>
        <end position="1069"/>
    </location>
</feature>
<dbReference type="AlphaFoldDB" id="A0A9P5IUQ5"/>
<proteinExistence type="predicted"/>
<keyword evidence="1" id="KW-0677">Repeat</keyword>
<gene>
    <name evidence="4" type="ORF">EAE97_000100</name>
</gene>
<dbReference type="Pfam" id="PF24883">
    <property type="entry name" value="NPHP3_N"/>
    <property type="match status" value="1"/>
</dbReference>
<dbReference type="GeneID" id="62143689"/>
<evidence type="ECO:0000313" key="4">
    <source>
        <dbReference type="EMBL" id="KAF7954841.1"/>
    </source>
</evidence>
<dbReference type="Proteomes" id="UP000710849">
    <property type="component" value="Unassembled WGS sequence"/>
</dbReference>
<organism evidence="4 5">
    <name type="scientific">Botrytis byssoidea</name>
    <dbReference type="NCBI Taxonomy" id="139641"/>
    <lineage>
        <taxon>Eukaryota</taxon>
        <taxon>Fungi</taxon>
        <taxon>Dikarya</taxon>
        <taxon>Ascomycota</taxon>
        <taxon>Pezizomycotina</taxon>
        <taxon>Leotiomycetes</taxon>
        <taxon>Helotiales</taxon>
        <taxon>Sclerotiniaceae</taxon>
        <taxon>Botrytis</taxon>
    </lineage>
</organism>
<dbReference type="RefSeq" id="XP_038737971.1">
    <property type="nucleotide sequence ID" value="XM_038870610.1"/>
</dbReference>
<feature type="domain" description="Nephrocystin 3-like N-terminal" evidence="3">
    <location>
        <begin position="234"/>
        <end position="369"/>
    </location>
</feature>
<evidence type="ECO:0000313" key="5">
    <source>
        <dbReference type="Proteomes" id="UP000710849"/>
    </source>
</evidence>